<evidence type="ECO:0000259" key="1">
    <source>
        <dbReference type="Pfam" id="PF14616"/>
    </source>
</evidence>
<sequence>MGNNKTLYLDEFLSLDAMPISMDVIDFDSLNTYGELCEGFYTKYNLDADNNNILSKCVSYNFRNDFTEFNLKDENQNTNHENNKSSDKMTDLYRPRQVRGVGSQREGYCSECNLWFKLKTSSYWYHMNFKHGINSQGTKYPEPITKKTNLGVKAICNKCNKWIHLGNRYNKKSIKYNWYKHWQKEHRNGDLNGS</sequence>
<gene>
    <name evidence="2" type="primary">meu26</name>
    <name evidence="2" type="ORF">TCON_0686</name>
</gene>
<organism evidence="2 3">
    <name type="scientific">Astathelohania contejeani</name>
    <dbReference type="NCBI Taxonomy" id="164912"/>
    <lineage>
        <taxon>Eukaryota</taxon>
        <taxon>Fungi</taxon>
        <taxon>Fungi incertae sedis</taxon>
        <taxon>Microsporidia</taxon>
        <taxon>Astathelohaniidae</taxon>
        <taxon>Astathelohania</taxon>
    </lineage>
</organism>
<dbReference type="Proteomes" id="UP001516464">
    <property type="component" value="Unassembled WGS sequence"/>
</dbReference>
<evidence type="ECO:0000313" key="3">
    <source>
        <dbReference type="Proteomes" id="UP001516464"/>
    </source>
</evidence>
<keyword evidence="3" id="KW-1185">Reference proteome</keyword>
<proteinExistence type="predicted"/>
<feature type="domain" description="Transcription regulator Rua1 C-terminal" evidence="1">
    <location>
        <begin position="89"/>
        <end position="186"/>
    </location>
</feature>
<dbReference type="EMBL" id="SBIQ01000028">
    <property type="protein sequence ID" value="KAF7684126.1"/>
    <property type="molecule type" value="Genomic_DNA"/>
</dbReference>
<dbReference type="Pfam" id="PF14616">
    <property type="entry name" value="Rua1_C"/>
    <property type="match status" value="1"/>
</dbReference>
<reference evidence="2 3" key="1">
    <citation type="submission" date="2019-01" db="EMBL/GenBank/DDBJ databases">
        <title>Genomes sequencing and comparative genomics of infectious freshwater microsporidia, Cucumispora dikerogammari and Thelohania contejeani.</title>
        <authorList>
            <person name="Cormier A."/>
            <person name="Giraud I."/>
            <person name="Wattier R."/>
            <person name="Teixeira M."/>
            <person name="Grandjean F."/>
            <person name="Rigaud T."/>
            <person name="Cordaux R."/>
        </authorList>
    </citation>
    <scope>NUCLEOTIDE SEQUENCE [LARGE SCALE GENOMIC DNA]</scope>
    <source>
        <strain evidence="2">T1</strain>
        <tissue evidence="2">Spores</tissue>
    </source>
</reference>
<dbReference type="InterPro" id="IPR028012">
    <property type="entry name" value="Rua1_C"/>
</dbReference>
<accession>A0ABQ7I0Z3</accession>
<comment type="caution">
    <text evidence="2">The sequence shown here is derived from an EMBL/GenBank/DDBJ whole genome shotgun (WGS) entry which is preliminary data.</text>
</comment>
<name>A0ABQ7I0Z3_9MICR</name>
<dbReference type="PANTHER" id="PTHR28125">
    <property type="entry name" value="MEIOTIC EXPRESSION UP-REGULATED PROTEIN 26"/>
    <property type="match status" value="1"/>
</dbReference>
<evidence type="ECO:0000313" key="2">
    <source>
        <dbReference type="EMBL" id="KAF7684126.1"/>
    </source>
</evidence>
<protein>
    <submittedName>
        <fullName evidence="2">Meiotic expression up-regulated protein 26</fullName>
    </submittedName>
</protein>
<dbReference type="PANTHER" id="PTHR28125:SF2">
    <property type="entry name" value="MEIOTIC EXPRESSION UP-REGULATED PROTEIN 26"/>
    <property type="match status" value="1"/>
</dbReference>